<dbReference type="Proteomes" id="UP000431304">
    <property type="component" value="Unassembled WGS sequence"/>
</dbReference>
<dbReference type="GO" id="GO:0003697">
    <property type="term" value="F:single-stranded DNA binding"/>
    <property type="evidence" value="ECO:0007669"/>
    <property type="project" value="InterPro"/>
</dbReference>
<name>A0A844E6P3_EUBRA</name>
<feature type="region of interest" description="Disordered" evidence="1">
    <location>
        <begin position="56"/>
        <end position="78"/>
    </location>
</feature>
<proteinExistence type="predicted"/>
<dbReference type="RefSeq" id="WP_154315109.1">
    <property type="nucleotide sequence ID" value="NZ_WKRA01000034.1"/>
</dbReference>
<dbReference type="Pfam" id="PF08401">
    <property type="entry name" value="ArdcN"/>
    <property type="match status" value="1"/>
</dbReference>
<accession>A0A844E6P3</accession>
<protein>
    <submittedName>
        <fullName evidence="4">DUF1738 domain-containing protein</fullName>
    </submittedName>
</protein>
<dbReference type="InterPro" id="IPR013610">
    <property type="entry name" value="ArdC_N"/>
</dbReference>
<comment type="caution">
    <text evidence="4">The sequence shown here is derived from an EMBL/GenBank/DDBJ whole genome shotgun (WGS) entry which is preliminary data.</text>
</comment>
<dbReference type="AlphaFoldDB" id="A0A844E6P3"/>
<dbReference type="Pfam" id="PF06114">
    <property type="entry name" value="Peptidase_M78"/>
    <property type="match status" value="1"/>
</dbReference>
<sequence>MAKFHTYSLNNTILISMQRPDATLVTGYERWKSMGRQVKKGEKAIRIIAPAPVKEKRQQKKLDEENKPVLDENGDPEMEEVEVPVQKYKVTNVFDISQTEGDPIETLDAIELTAGVENYAEFLQAVGKVAPVPIRFDELTGQTKGYFHTVKQEIVIQKGMAESQTLKTAIHETAHSLLHNKEKMAEQEDLKNRQTKEVEAESVAFVVCSAFGLDTAEYSFPYIAGWSSGKEMTELKASMDVIRKTSSNLIKSIEKEVQHLLTEKEKQKFLDAHTNNTISFYVADDMDYPISGDFWEYQTLEEAWDFYQKHLGDAVHGLRGIGFQLQDGSDYIGMEPLIKDGMVQIEEINQKPYYRDHPLV</sequence>
<feature type="domain" description="N-terminal" evidence="3">
    <location>
        <begin position="2"/>
        <end position="90"/>
    </location>
</feature>
<gene>
    <name evidence="4" type="ORF">GKE72_14540</name>
</gene>
<feature type="domain" description="IrrE N-terminal-like" evidence="2">
    <location>
        <begin position="136"/>
        <end position="211"/>
    </location>
</feature>
<dbReference type="Gene3D" id="1.10.10.2910">
    <property type="match status" value="1"/>
</dbReference>
<organism evidence="4 5">
    <name type="scientific">Eubacterium ramulus</name>
    <dbReference type="NCBI Taxonomy" id="39490"/>
    <lineage>
        <taxon>Bacteria</taxon>
        <taxon>Bacillati</taxon>
        <taxon>Bacillota</taxon>
        <taxon>Clostridia</taxon>
        <taxon>Eubacteriales</taxon>
        <taxon>Eubacteriaceae</taxon>
        <taxon>Eubacterium</taxon>
    </lineage>
</organism>
<dbReference type="EMBL" id="WKRA01000034">
    <property type="protein sequence ID" value="MSD17248.1"/>
    <property type="molecule type" value="Genomic_DNA"/>
</dbReference>
<evidence type="ECO:0000313" key="5">
    <source>
        <dbReference type="Proteomes" id="UP000431304"/>
    </source>
</evidence>
<dbReference type="InterPro" id="IPR010359">
    <property type="entry name" value="IrrE_HExxH"/>
</dbReference>
<evidence type="ECO:0000313" key="4">
    <source>
        <dbReference type="EMBL" id="MSD17248.1"/>
    </source>
</evidence>
<reference evidence="4 5" key="1">
    <citation type="journal article" date="2019" name="Nat. Med.">
        <title>A library of human gut bacterial isolates paired with longitudinal multiomics data enables mechanistic microbiome research.</title>
        <authorList>
            <person name="Poyet M."/>
            <person name="Groussin M."/>
            <person name="Gibbons S.M."/>
            <person name="Avila-Pacheco J."/>
            <person name="Jiang X."/>
            <person name="Kearney S.M."/>
            <person name="Perrotta A.R."/>
            <person name="Berdy B."/>
            <person name="Zhao S."/>
            <person name="Lieberman T.D."/>
            <person name="Swanson P.K."/>
            <person name="Smith M."/>
            <person name="Roesemann S."/>
            <person name="Alexander J.E."/>
            <person name="Rich S.A."/>
            <person name="Livny J."/>
            <person name="Vlamakis H."/>
            <person name="Clish C."/>
            <person name="Bullock K."/>
            <person name="Deik A."/>
            <person name="Scott J."/>
            <person name="Pierce K.A."/>
            <person name="Xavier R.J."/>
            <person name="Alm E.J."/>
        </authorList>
    </citation>
    <scope>NUCLEOTIDE SEQUENCE [LARGE SCALE GENOMIC DNA]</scope>
    <source>
        <strain evidence="4 5">BIOML-A3</strain>
    </source>
</reference>
<feature type="compositionally biased region" description="Basic and acidic residues" evidence="1">
    <location>
        <begin position="56"/>
        <end position="70"/>
    </location>
</feature>
<evidence type="ECO:0000256" key="1">
    <source>
        <dbReference type="SAM" id="MobiDB-lite"/>
    </source>
</evidence>
<evidence type="ECO:0000259" key="3">
    <source>
        <dbReference type="Pfam" id="PF08401"/>
    </source>
</evidence>
<evidence type="ECO:0000259" key="2">
    <source>
        <dbReference type="Pfam" id="PF06114"/>
    </source>
</evidence>